<gene>
    <name evidence="8" type="primary">araQ_1</name>
    <name evidence="8" type="ORF">acsn021_06920</name>
</gene>
<protein>
    <submittedName>
        <fullName evidence="8">L-arabinose transport system permease protein AraQ</fullName>
    </submittedName>
</protein>
<dbReference type="AlphaFoldDB" id="A0A6S6QP42"/>
<evidence type="ECO:0000313" key="8">
    <source>
        <dbReference type="EMBL" id="BCJ93123.1"/>
    </source>
</evidence>
<dbReference type="GO" id="GO:0005886">
    <property type="term" value="C:plasma membrane"/>
    <property type="evidence" value="ECO:0007669"/>
    <property type="project" value="UniProtKB-SubCell"/>
</dbReference>
<feature type="transmembrane region" description="Helical" evidence="7">
    <location>
        <begin position="278"/>
        <end position="297"/>
    </location>
</feature>
<dbReference type="GO" id="GO:0055085">
    <property type="term" value="P:transmembrane transport"/>
    <property type="evidence" value="ECO:0007669"/>
    <property type="project" value="InterPro"/>
</dbReference>
<feature type="transmembrane region" description="Helical" evidence="7">
    <location>
        <begin position="44"/>
        <end position="69"/>
    </location>
</feature>
<reference evidence="8 9" key="1">
    <citation type="journal article" date="2016" name="Int. J. Syst. Evol. Microbiol.">
        <title>Descriptions of Anaerotaenia torta gen. nov., sp. nov. and Anaerocolumna cellulosilytica gen. nov., sp. nov. isolated from a methanogenic reactor of cattle waste.</title>
        <authorList>
            <person name="Uek A."/>
            <person name="Ohtaki Y."/>
            <person name="Kaku N."/>
            <person name="Ueki K."/>
        </authorList>
    </citation>
    <scope>NUCLEOTIDE SEQUENCE [LARGE SCALE GENOMIC DNA]</scope>
    <source>
        <strain evidence="8 9">SN021</strain>
    </source>
</reference>
<dbReference type="SUPFAM" id="SSF161098">
    <property type="entry name" value="MetI-like"/>
    <property type="match status" value="1"/>
</dbReference>
<comment type="similarity">
    <text evidence="7">Belongs to the binding-protein-dependent transport system permease family.</text>
</comment>
<keyword evidence="6 7" id="KW-0472">Membrane</keyword>
<dbReference type="Proteomes" id="UP000515561">
    <property type="component" value="Chromosome"/>
</dbReference>
<dbReference type="Pfam" id="PF00528">
    <property type="entry name" value="BPD_transp_1"/>
    <property type="match status" value="1"/>
</dbReference>
<dbReference type="InterPro" id="IPR035906">
    <property type="entry name" value="MetI-like_sf"/>
</dbReference>
<evidence type="ECO:0000256" key="2">
    <source>
        <dbReference type="ARBA" id="ARBA00022448"/>
    </source>
</evidence>
<organism evidence="8 9">
    <name type="scientific">Anaerocolumna cellulosilytica</name>
    <dbReference type="NCBI Taxonomy" id="433286"/>
    <lineage>
        <taxon>Bacteria</taxon>
        <taxon>Bacillati</taxon>
        <taxon>Bacillota</taxon>
        <taxon>Clostridia</taxon>
        <taxon>Lachnospirales</taxon>
        <taxon>Lachnospiraceae</taxon>
        <taxon>Anaerocolumna</taxon>
    </lineage>
</organism>
<dbReference type="KEGG" id="acel:acsn021_06920"/>
<dbReference type="CDD" id="cd06261">
    <property type="entry name" value="TM_PBP2"/>
    <property type="match status" value="1"/>
</dbReference>
<keyword evidence="2 7" id="KW-0813">Transport</keyword>
<feature type="transmembrane region" description="Helical" evidence="7">
    <location>
        <begin position="143"/>
        <end position="164"/>
    </location>
</feature>
<evidence type="ECO:0000256" key="4">
    <source>
        <dbReference type="ARBA" id="ARBA00022692"/>
    </source>
</evidence>
<evidence type="ECO:0000256" key="3">
    <source>
        <dbReference type="ARBA" id="ARBA00022475"/>
    </source>
</evidence>
<keyword evidence="3" id="KW-1003">Cell membrane</keyword>
<evidence type="ECO:0000256" key="1">
    <source>
        <dbReference type="ARBA" id="ARBA00004651"/>
    </source>
</evidence>
<name>A0A6S6QP42_9FIRM</name>
<dbReference type="EMBL" id="AP023367">
    <property type="protein sequence ID" value="BCJ93123.1"/>
    <property type="molecule type" value="Genomic_DNA"/>
</dbReference>
<sequence length="312" mass="35220">MKRLTDADSSKEKKDKKLEEEVYKGKDSKKRIYRMSEKRKISSITATVFFTFLGILVIFPFAAAVLASFRPGQELIRYGLSVKLDRAGMTLNNYRYLFSGKHNYFLWFKNSLVLTILSVSLTLIICYFVAYGLAMYQYKLKNLLLFLVIATMMVPFEILMLPLYQEMIDLRLINTTAGVVLPGLCGASTIFFFRQFMIGLPVELLDAGRIDGATEYGICLRIMLPITKPAFAAMAILTGMGAWNSMLWPLLVYREARKFTLPIGLNTLLTPYGNNYDLLITGSCFAVLPILVLFLCFQSYFIDGMTAGAVKG</sequence>
<evidence type="ECO:0000256" key="7">
    <source>
        <dbReference type="RuleBase" id="RU363032"/>
    </source>
</evidence>
<keyword evidence="9" id="KW-1185">Reference proteome</keyword>
<dbReference type="RefSeq" id="WP_279289771.1">
    <property type="nucleotide sequence ID" value="NZ_AP023367.1"/>
</dbReference>
<evidence type="ECO:0000256" key="5">
    <source>
        <dbReference type="ARBA" id="ARBA00022989"/>
    </source>
</evidence>
<feature type="transmembrane region" description="Helical" evidence="7">
    <location>
        <begin position="170"/>
        <end position="193"/>
    </location>
</feature>
<comment type="subcellular location">
    <subcellularLocation>
        <location evidence="1 7">Cell membrane</location>
        <topology evidence="1 7">Multi-pass membrane protein</topology>
    </subcellularLocation>
</comment>
<dbReference type="PANTHER" id="PTHR43744:SF2">
    <property type="entry name" value="ARABINOOLIGOSACCHARIDES TRANSPORT SYSTEM PERMEASE PROTEIN ARAQ"/>
    <property type="match status" value="1"/>
</dbReference>
<dbReference type="PROSITE" id="PS50928">
    <property type="entry name" value="ABC_TM1"/>
    <property type="match status" value="1"/>
</dbReference>
<keyword evidence="5 7" id="KW-1133">Transmembrane helix</keyword>
<accession>A0A6S6QP42</accession>
<proteinExistence type="inferred from homology"/>
<feature type="transmembrane region" description="Helical" evidence="7">
    <location>
        <begin position="230"/>
        <end position="251"/>
    </location>
</feature>
<dbReference type="InterPro" id="IPR000515">
    <property type="entry name" value="MetI-like"/>
</dbReference>
<dbReference type="Gene3D" id="1.10.3720.10">
    <property type="entry name" value="MetI-like"/>
    <property type="match status" value="1"/>
</dbReference>
<feature type="transmembrane region" description="Helical" evidence="7">
    <location>
        <begin position="112"/>
        <end position="136"/>
    </location>
</feature>
<keyword evidence="4 7" id="KW-0812">Transmembrane</keyword>
<dbReference type="PANTHER" id="PTHR43744">
    <property type="entry name" value="ABC TRANSPORTER PERMEASE PROTEIN MG189-RELATED-RELATED"/>
    <property type="match status" value="1"/>
</dbReference>
<evidence type="ECO:0000313" key="9">
    <source>
        <dbReference type="Proteomes" id="UP000515561"/>
    </source>
</evidence>
<evidence type="ECO:0000256" key="6">
    <source>
        <dbReference type="ARBA" id="ARBA00023136"/>
    </source>
</evidence>